<feature type="compositionally biased region" description="Pro residues" evidence="1">
    <location>
        <begin position="42"/>
        <end position="53"/>
    </location>
</feature>
<protein>
    <submittedName>
        <fullName evidence="2">Uncharacterized protein</fullName>
    </submittedName>
</protein>
<feature type="region of interest" description="Disordered" evidence="1">
    <location>
        <begin position="1"/>
        <end position="67"/>
    </location>
</feature>
<evidence type="ECO:0000313" key="3">
    <source>
        <dbReference type="Proteomes" id="UP000614350"/>
    </source>
</evidence>
<organism evidence="2 3">
    <name type="scientific">Vespula vulgaris</name>
    <name type="common">Yellow jacket</name>
    <name type="synonym">Wasp</name>
    <dbReference type="NCBI Taxonomy" id="7454"/>
    <lineage>
        <taxon>Eukaryota</taxon>
        <taxon>Metazoa</taxon>
        <taxon>Ecdysozoa</taxon>
        <taxon>Arthropoda</taxon>
        <taxon>Hexapoda</taxon>
        <taxon>Insecta</taxon>
        <taxon>Pterygota</taxon>
        <taxon>Neoptera</taxon>
        <taxon>Endopterygota</taxon>
        <taxon>Hymenoptera</taxon>
        <taxon>Apocrita</taxon>
        <taxon>Aculeata</taxon>
        <taxon>Vespoidea</taxon>
        <taxon>Vespidae</taxon>
        <taxon>Vespinae</taxon>
        <taxon>Vespula</taxon>
    </lineage>
</organism>
<dbReference type="EMBL" id="JACSEA010000001">
    <property type="protein sequence ID" value="KAF7412038.1"/>
    <property type="molecule type" value="Genomic_DNA"/>
</dbReference>
<evidence type="ECO:0000256" key="1">
    <source>
        <dbReference type="SAM" id="MobiDB-lite"/>
    </source>
</evidence>
<evidence type="ECO:0000313" key="2">
    <source>
        <dbReference type="EMBL" id="KAF7412038.1"/>
    </source>
</evidence>
<dbReference type="Proteomes" id="UP000614350">
    <property type="component" value="Unassembled WGS sequence"/>
</dbReference>
<accession>A0A834NLG1</accession>
<gene>
    <name evidence="2" type="ORF">HZH66_000934</name>
</gene>
<reference evidence="2" key="1">
    <citation type="journal article" date="2020" name="G3 (Bethesda)">
        <title>High-Quality Assemblies for Three Invasive Social Wasps from the &lt;i&gt;Vespula&lt;/i&gt; Genus.</title>
        <authorList>
            <person name="Harrop T.W.R."/>
            <person name="Guhlin J."/>
            <person name="McLaughlin G.M."/>
            <person name="Permina E."/>
            <person name="Stockwell P."/>
            <person name="Gilligan J."/>
            <person name="Le Lec M.F."/>
            <person name="Gruber M.A.M."/>
            <person name="Quinn O."/>
            <person name="Lovegrove M."/>
            <person name="Duncan E.J."/>
            <person name="Remnant E.J."/>
            <person name="Van Eeckhoven J."/>
            <person name="Graham B."/>
            <person name="Knapp R.A."/>
            <person name="Langford K.W."/>
            <person name="Kronenberg Z."/>
            <person name="Press M.O."/>
            <person name="Eacker S.M."/>
            <person name="Wilson-Rankin E.E."/>
            <person name="Purcell J."/>
            <person name="Lester P.J."/>
            <person name="Dearden P.K."/>
        </authorList>
    </citation>
    <scope>NUCLEOTIDE SEQUENCE</scope>
    <source>
        <strain evidence="2">Marl-1</strain>
    </source>
</reference>
<name>A0A834NLG1_VESVU</name>
<feature type="compositionally biased region" description="Basic and acidic residues" evidence="1">
    <location>
        <begin position="58"/>
        <end position="67"/>
    </location>
</feature>
<sequence>MPKRQKQHLGTKAVDNVSRESVPGEEGRDTARVCDLATSQTLPPPPPQPPPLYFSPLDDGRRETLRR</sequence>
<comment type="caution">
    <text evidence="2">The sequence shown here is derived from an EMBL/GenBank/DDBJ whole genome shotgun (WGS) entry which is preliminary data.</text>
</comment>
<dbReference type="AlphaFoldDB" id="A0A834NLG1"/>
<keyword evidence="3" id="KW-1185">Reference proteome</keyword>
<proteinExistence type="predicted"/>